<evidence type="ECO:0000313" key="3">
    <source>
        <dbReference type="Proteomes" id="UP001566132"/>
    </source>
</evidence>
<keyword evidence="1" id="KW-0732">Signal</keyword>
<feature type="chain" id="PRO_5044882833" evidence="1">
    <location>
        <begin position="18"/>
        <end position="224"/>
    </location>
</feature>
<organism evidence="2 3">
    <name type="scientific">Hypothenemus hampei</name>
    <name type="common">Coffee berry borer</name>
    <dbReference type="NCBI Taxonomy" id="57062"/>
    <lineage>
        <taxon>Eukaryota</taxon>
        <taxon>Metazoa</taxon>
        <taxon>Ecdysozoa</taxon>
        <taxon>Arthropoda</taxon>
        <taxon>Hexapoda</taxon>
        <taxon>Insecta</taxon>
        <taxon>Pterygota</taxon>
        <taxon>Neoptera</taxon>
        <taxon>Endopterygota</taxon>
        <taxon>Coleoptera</taxon>
        <taxon>Polyphaga</taxon>
        <taxon>Cucujiformia</taxon>
        <taxon>Curculionidae</taxon>
        <taxon>Scolytinae</taxon>
        <taxon>Hypothenemus</taxon>
    </lineage>
</organism>
<name>A0ABD1EC40_HYPHA</name>
<reference evidence="2 3" key="1">
    <citation type="submission" date="2024-05" db="EMBL/GenBank/DDBJ databases">
        <title>Genetic variation in Jamaican populations of the coffee berry borer (Hypothenemus hampei).</title>
        <authorList>
            <person name="Errbii M."/>
            <person name="Myrie A."/>
        </authorList>
    </citation>
    <scope>NUCLEOTIDE SEQUENCE [LARGE SCALE GENOMIC DNA]</scope>
    <source>
        <strain evidence="2">JA-Hopewell-2020-01-JO</strain>
        <tissue evidence="2">Whole body</tissue>
    </source>
</reference>
<comment type="caution">
    <text evidence="2">The sequence shown here is derived from an EMBL/GenBank/DDBJ whole genome shotgun (WGS) entry which is preliminary data.</text>
</comment>
<accession>A0ABD1EC40</accession>
<protein>
    <submittedName>
        <fullName evidence="2">Uncharacterized protein</fullName>
    </submittedName>
</protein>
<gene>
    <name evidence="2" type="ORF">ABEB36_012705</name>
</gene>
<keyword evidence="3" id="KW-1185">Reference proteome</keyword>
<dbReference type="Proteomes" id="UP001566132">
    <property type="component" value="Unassembled WGS sequence"/>
</dbReference>
<dbReference type="AlphaFoldDB" id="A0ABD1EC40"/>
<evidence type="ECO:0000313" key="2">
    <source>
        <dbReference type="EMBL" id="KAL1492222.1"/>
    </source>
</evidence>
<evidence type="ECO:0000256" key="1">
    <source>
        <dbReference type="SAM" id="SignalP"/>
    </source>
</evidence>
<sequence>MLRHIVIILAVSSALNAITPDELDVLWSIVDTIMVNREHDANTVIKNAELNLTNVIQQAEYRVNTNLELVANNYWVLISNLENDPKNSGKNISACIDAGNQKVYKLNATVLLPAITLIKSYNTTATNLLVNGSKELDHAVSEATNITTAVNQCKTETCADKIEQEILDYFDNVGPLLVSIPQVINNYISVELPTLLNDINIDFTVYIEGFMSIIKEIEACIAKL</sequence>
<dbReference type="EMBL" id="JBDJPC010000009">
    <property type="protein sequence ID" value="KAL1492222.1"/>
    <property type="molecule type" value="Genomic_DNA"/>
</dbReference>
<feature type="signal peptide" evidence="1">
    <location>
        <begin position="1"/>
        <end position="17"/>
    </location>
</feature>
<proteinExistence type="predicted"/>